<organism evidence="1">
    <name type="scientific">uncultured marine group II/III euryarchaeote KM3_161_F10</name>
    <dbReference type="NCBI Taxonomy" id="1457915"/>
    <lineage>
        <taxon>Archaea</taxon>
        <taxon>Methanobacteriati</taxon>
        <taxon>Methanobacteriota</taxon>
        <taxon>environmental samples</taxon>
    </lineage>
</organism>
<proteinExistence type="predicted"/>
<reference evidence="1" key="1">
    <citation type="journal article" date="2014" name="Genome Biol. Evol.">
        <title>Pangenome evidence for extensive interdomain horizontal transfer affecting lineage core and shell genes in uncultured planktonic thaumarchaeota and euryarchaeota.</title>
        <authorList>
            <person name="Deschamps P."/>
            <person name="Zivanovic Y."/>
            <person name="Moreira D."/>
            <person name="Rodriguez-Valera F."/>
            <person name="Lopez-Garcia P."/>
        </authorList>
    </citation>
    <scope>NUCLEOTIDE SEQUENCE</scope>
</reference>
<accession>A0A075GGX5</accession>
<dbReference type="InterPro" id="IPR027417">
    <property type="entry name" value="P-loop_NTPase"/>
</dbReference>
<evidence type="ECO:0000313" key="1">
    <source>
        <dbReference type="EMBL" id="AIF03174.1"/>
    </source>
</evidence>
<protein>
    <submittedName>
        <fullName evidence="1">Uncharacterized protein</fullName>
    </submittedName>
</protein>
<name>A0A075GGX5_9EURY</name>
<dbReference type="EMBL" id="KF900672">
    <property type="protein sequence ID" value="AIF03174.1"/>
    <property type="molecule type" value="Genomic_DNA"/>
</dbReference>
<sequence length="348" mass="38739">MKSYTLFDGLRVALESDSPAVAAHFDAELLPHGADAGGERQEIFFRETAVLSDGGGAVGSPDRARLKFVKGAPQFTLDGDRMLVRAWNGARASLPLAMGDRTIVEFEPQMPPAFLFNTLFPPLLRRHLRREGKALLHASAAEVDGRAEVYCGWAHAGKTSSLLGTLHEGGRYLGDDKVVIDREGRIHPCLLRLNLFGYNFEQHPWLVKRAFRPARYHWLSWWNRRAQGALRRPWNKGPLRGGWESVEYLTKTGLHNRYRPEELEIPVADAPVPLGTFHVLAPLPELELGDLARRLRSVNDEEDFLQKRMQPAADFLHGAAPLFGGGADEERLIAEALANAGKIAYRSG</sequence>
<dbReference type="AlphaFoldDB" id="A0A075GGX5"/>
<dbReference type="Gene3D" id="3.40.50.300">
    <property type="entry name" value="P-loop containing nucleotide triphosphate hydrolases"/>
    <property type="match status" value="1"/>
</dbReference>